<dbReference type="EMBL" id="JARKNE010000001">
    <property type="protein sequence ID" value="KAK5844502.1"/>
    <property type="molecule type" value="Genomic_DNA"/>
</dbReference>
<dbReference type="Pfam" id="PF00078">
    <property type="entry name" value="RVT_1"/>
    <property type="match status" value="1"/>
</dbReference>
<feature type="domain" description="Reverse transcriptase" evidence="1">
    <location>
        <begin position="1"/>
        <end position="167"/>
    </location>
</feature>
<organism evidence="2 3">
    <name type="scientific">Gossypium arboreum</name>
    <name type="common">Tree cotton</name>
    <name type="synonym">Gossypium nanking</name>
    <dbReference type="NCBI Taxonomy" id="29729"/>
    <lineage>
        <taxon>Eukaryota</taxon>
        <taxon>Viridiplantae</taxon>
        <taxon>Streptophyta</taxon>
        <taxon>Embryophyta</taxon>
        <taxon>Tracheophyta</taxon>
        <taxon>Spermatophyta</taxon>
        <taxon>Magnoliopsida</taxon>
        <taxon>eudicotyledons</taxon>
        <taxon>Gunneridae</taxon>
        <taxon>Pentapetalae</taxon>
        <taxon>rosids</taxon>
        <taxon>malvids</taxon>
        <taxon>Malvales</taxon>
        <taxon>Malvaceae</taxon>
        <taxon>Malvoideae</taxon>
        <taxon>Gossypium</taxon>
    </lineage>
</organism>
<sequence>MSKAYDRVEWGFLQAVMLQMGFTREWVDLIMKCITTTSHAVFINGSRARIFQPFRGLRQGDPLSPFLFLMCSEGLSSLMRLAMGEGLLRGVKASRRGPEISHILFADDCILFREETTRRAKVMKEILKQYESCSGQCVNFEKSTIFYSWNSTGDIKKEISELLGVRVSTNLEKYLGLPNMVGRRKKESFQNLKDRISWKIEGWSSRLLSQGGKEIFIKSVLQAIPTYAMSCFLLPNLLCEEFEKIFAKFWWQKGYGKRGIHWCHWKHMCRPKEEGGMGFRNMSQFNIALLAKQGWRFINNPDSLVTRVFKAKYFPNEDFLNSCLGNKTSYVWKSIWATRGILERGLY</sequence>
<protein>
    <recommendedName>
        <fullName evidence="1">Reverse transcriptase domain-containing protein</fullName>
    </recommendedName>
</protein>
<evidence type="ECO:0000313" key="2">
    <source>
        <dbReference type="EMBL" id="KAK5844502.1"/>
    </source>
</evidence>
<dbReference type="PANTHER" id="PTHR33116">
    <property type="entry name" value="REVERSE TRANSCRIPTASE ZINC-BINDING DOMAIN-CONTAINING PROTEIN-RELATED-RELATED"/>
    <property type="match status" value="1"/>
</dbReference>
<dbReference type="Proteomes" id="UP001358586">
    <property type="component" value="Chromosome 1"/>
</dbReference>
<evidence type="ECO:0000313" key="3">
    <source>
        <dbReference type="Proteomes" id="UP001358586"/>
    </source>
</evidence>
<comment type="caution">
    <text evidence="2">The sequence shown here is derived from an EMBL/GenBank/DDBJ whole genome shotgun (WGS) entry which is preliminary data.</text>
</comment>
<keyword evidence="3" id="KW-1185">Reference proteome</keyword>
<dbReference type="PROSITE" id="PS50878">
    <property type="entry name" value="RT_POL"/>
    <property type="match status" value="1"/>
</dbReference>
<gene>
    <name evidence="2" type="ORF">PVK06_000642</name>
</gene>
<reference evidence="2 3" key="1">
    <citation type="submission" date="2023-03" db="EMBL/GenBank/DDBJ databases">
        <title>WGS of Gossypium arboreum.</title>
        <authorList>
            <person name="Yu D."/>
        </authorList>
    </citation>
    <scope>NUCLEOTIDE SEQUENCE [LARGE SCALE GENOMIC DNA]</scope>
    <source>
        <tissue evidence="2">Leaf</tissue>
    </source>
</reference>
<name>A0ABR0R029_GOSAR</name>
<proteinExistence type="predicted"/>
<evidence type="ECO:0000259" key="1">
    <source>
        <dbReference type="PROSITE" id="PS50878"/>
    </source>
</evidence>
<dbReference type="InterPro" id="IPR043502">
    <property type="entry name" value="DNA/RNA_pol_sf"/>
</dbReference>
<dbReference type="SUPFAM" id="SSF56672">
    <property type="entry name" value="DNA/RNA polymerases"/>
    <property type="match status" value="1"/>
</dbReference>
<accession>A0ABR0R029</accession>
<dbReference type="InterPro" id="IPR000477">
    <property type="entry name" value="RT_dom"/>
</dbReference>
<dbReference type="PANTHER" id="PTHR33116:SF86">
    <property type="entry name" value="REVERSE TRANSCRIPTASE DOMAIN-CONTAINING PROTEIN"/>
    <property type="match status" value="1"/>
</dbReference>